<gene>
    <name evidence="6" type="ORF">CHIRRI_LOCUS11889</name>
</gene>
<feature type="compositionally biased region" description="Basic and acidic residues" evidence="3">
    <location>
        <begin position="638"/>
        <end position="655"/>
    </location>
</feature>
<dbReference type="EMBL" id="OU895879">
    <property type="protein sequence ID" value="CAG9809057.1"/>
    <property type="molecule type" value="Genomic_DNA"/>
</dbReference>
<evidence type="ECO:0000313" key="6">
    <source>
        <dbReference type="EMBL" id="CAG9809057.1"/>
    </source>
</evidence>
<feature type="compositionally biased region" description="Basic and acidic residues" evidence="3">
    <location>
        <begin position="482"/>
        <end position="505"/>
    </location>
</feature>
<dbReference type="Gene3D" id="2.30.42.10">
    <property type="match status" value="1"/>
</dbReference>
<evidence type="ECO:0000256" key="4">
    <source>
        <dbReference type="SAM" id="Phobius"/>
    </source>
</evidence>
<reference evidence="6" key="1">
    <citation type="submission" date="2022-01" db="EMBL/GenBank/DDBJ databases">
        <authorList>
            <person name="King R."/>
        </authorList>
    </citation>
    <scope>NUCLEOTIDE SEQUENCE</scope>
</reference>
<dbReference type="CDD" id="cd20825">
    <property type="entry name" value="C1_PDZD8"/>
    <property type="match status" value="1"/>
</dbReference>
<dbReference type="Pfam" id="PF17820">
    <property type="entry name" value="PDZ_6"/>
    <property type="match status" value="1"/>
</dbReference>
<dbReference type="InterPro" id="IPR001478">
    <property type="entry name" value="PDZ"/>
</dbReference>
<name>A0A9N9S4Z6_9DIPT</name>
<dbReference type="GO" id="GO:0046872">
    <property type="term" value="F:metal ion binding"/>
    <property type="evidence" value="ECO:0007669"/>
    <property type="project" value="UniProtKB-KW"/>
</dbReference>
<dbReference type="GO" id="GO:1990456">
    <property type="term" value="P:mitochondrion-endoplasmic reticulum membrane tethering"/>
    <property type="evidence" value="ECO:0007669"/>
    <property type="project" value="InterPro"/>
</dbReference>
<organism evidence="6 7">
    <name type="scientific">Chironomus riparius</name>
    <dbReference type="NCBI Taxonomy" id="315576"/>
    <lineage>
        <taxon>Eukaryota</taxon>
        <taxon>Metazoa</taxon>
        <taxon>Ecdysozoa</taxon>
        <taxon>Arthropoda</taxon>
        <taxon>Hexapoda</taxon>
        <taxon>Insecta</taxon>
        <taxon>Pterygota</taxon>
        <taxon>Neoptera</taxon>
        <taxon>Endopterygota</taxon>
        <taxon>Diptera</taxon>
        <taxon>Nematocera</taxon>
        <taxon>Chironomoidea</taxon>
        <taxon>Chironomidae</taxon>
        <taxon>Chironominae</taxon>
        <taxon>Chironomus</taxon>
    </lineage>
</organism>
<dbReference type="GO" id="GO:0051560">
    <property type="term" value="P:mitochondrial calcium ion homeostasis"/>
    <property type="evidence" value="ECO:0007669"/>
    <property type="project" value="InterPro"/>
</dbReference>
<feature type="compositionally biased region" description="Low complexity" evidence="3">
    <location>
        <begin position="465"/>
        <end position="480"/>
    </location>
</feature>
<dbReference type="InterPro" id="IPR041489">
    <property type="entry name" value="PDZ_6"/>
</dbReference>
<dbReference type="InterPro" id="IPR036034">
    <property type="entry name" value="PDZ_sf"/>
</dbReference>
<feature type="region of interest" description="Disordered" evidence="3">
    <location>
        <begin position="444"/>
        <end position="518"/>
    </location>
</feature>
<dbReference type="GO" id="GO:0005739">
    <property type="term" value="C:mitochondrion"/>
    <property type="evidence" value="ECO:0007669"/>
    <property type="project" value="GOC"/>
</dbReference>
<evidence type="ECO:0000256" key="2">
    <source>
        <dbReference type="ARBA" id="ARBA00022833"/>
    </source>
</evidence>
<dbReference type="InterPro" id="IPR039275">
    <property type="entry name" value="PDZD8"/>
</dbReference>
<dbReference type="InterPro" id="IPR046349">
    <property type="entry name" value="C1-like_sf"/>
</dbReference>
<dbReference type="PANTHER" id="PTHR21519">
    <property type="entry name" value="PDZ DOMAIN-CONTAINING PROTEIN 8"/>
    <property type="match status" value="1"/>
</dbReference>
<keyword evidence="7" id="KW-1185">Reference proteome</keyword>
<dbReference type="PANTHER" id="PTHR21519:SF1">
    <property type="entry name" value="PDZ DOMAIN-CONTAINING PROTEIN 8"/>
    <property type="match status" value="1"/>
</dbReference>
<dbReference type="SMART" id="SM00228">
    <property type="entry name" value="PDZ"/>
    <property type="match status" value="1"/>
</dbReference>
<dbReference type="PROSITE" id="PS00479">
    <property type="entry name" value="ZF_DAG_PE_1"/>
    <property type="match status" value="1"/>
</dbReference>
<dbReference type="Gene3D" id="3.30.60.20">
    <property type="match status" value="1"/>
</dbReference>
<dbReference type="Proteomes" id="UP001153620">
    <property type="component" value="Chromosome 3"/>
</dbReference>
<reference evidence="6" key="2">
    <citation type="submission" date="2022-10" db="EMBL/GenBank/DDBJ databases">
        <authorList>
            <consortium name="ENA_rothamsted_submissions"/>
            <consortium name="culmorum"/>
            <person name="King R."/>
        </authorList>
    </citation>
    <scope>NUCLEOTIDE SEQUENCE</scope>
</reference>
<dbReference type="InterPro" id="IPR002219">
    <property type="entry name" value="PKC_DAG/PE"/>
</dbReference>
<dbReference type="AlphaFoldDB" id="A0A9N9S4Z6"/>
<keyword evidence="2" id="KW-0862">Zinc</keyword>
<keyword evidence="4" id="KW-0812">Transmembrane</keyword>
<evidence type="ECO:0000256" key="1">
    <source>
        <dbReference type="ARBA" id="ARBA00022723"/>
    </source>
</evidence>
<dbReference type="SUPFAM" id="SSF57889">
    <property type="entry name" value="Cysteine-rich domain"/>
    <property type="match status" value="1"/>
</dbReference>
<protein>
    <recommendedName>
        <fullName evidence="5">Phorbol-ester/DAG-type domain-containing protein</fullName>
    </recommendedName>
</protein>
<dbReference type="OrthoDB" id="10004596at2759"/>
<accession>A0A9N9S4Z6</accession>
<feature type="compositionally biased region" description="Pro residues" evidence="3">
    <location>
        <begin position="454"/>
        <end position="464"/>
    </location>
</feature>
<proteinExistence type="predicted"/>
<dbReference type="Pfam" id="PF26547">
    <property type="entry name" value="PDZD8_N"/>
    <property type="match status" value="1"/>
</dbReference>
<dbReference type="SMART" id="SM00109">
    <property type="entry name" value="C1"/>
    <property type="match status" value="1"/>
</dbReference>
<dbReference type="GO" id="GO:0044233">
    <property type="term" value="C:mitochondria-associated endoplasmic reticulum membrane contact site"/>
    <property type="evidence" value="ECO:0007669"/>
    <property type="project" value="InterPro"/>
</dbReference>
<feature type="region of interest" description="Disordered" evidence="3">
    <location>
        <begin position="633"/>
        <end position="655"/>
    </location>
</feature>
<feature type="transmembrane region" description="Helical" evidence="4">
    <location>
        <begin position="7"/>
        <end position="30"/>
    </location>
</feature>
<dbReference type="CDD" id="cd21674">
    <property type="entry name" value="SMP_PDZD8"/>
    <property type="match status" value="1"/>
</dbReference>
<dbReference type="SUPFAM" id="SSF50156">
    <property type="entry name" value="PDZ domain-like"/>
    <property type="match status" value="1"/>
</dbReference>
<keyword evidence="4" id="KW-0472">Membrane</keyword>
<evidence type="ECO:0000256" key="3">
    <source>
        <dbReference type="SAM" id="MobiDB-lite"/>
    </source>
</evidence>
<dbReference type="Pfam" id="PF00130">
    <property type="entry name" value="C1_1"/>
    <property type="match status" value="1"/>
</dbReference>
<keyword evidence="4" id="KW-1133">Transmembrane helix</keyword>
<feature type="region of interest" description="Disordered" evidence="3">
    <location>
        <begin position="800"/>
        <end position="825"/>
    </location>
</feature>
<evidence type="ECO:0000313" key="7">
    <source>
        <dbReference type="Proteomes" id="UP001153620"/>
    </source>
</evidence>
<sequence>MNLDISNLFLFCLISIVIGATITLIVQYYIFMRFFKLSNDETNETDVQTESKKSSKFHMPETLMDGLLNAANLDDKTSQIKSVNLVLQFLFFELRYSNQVRKWFIRKLSLELDELLTKTTIGKFFSKLSISELDLGSQFPEIRSLELSNVELHETEGHIESLDILMDLHYKGDFLLKIDADMVLGKKGSLSMRVKQLTGKARLQFTRKPFTHWSLSFLTEPLIDLPIESQIQGRQMQSNLTSLISSAVKKAIRRKHTLPNYKLRFKPFFNRLIYDDIDMPIQQSGTLEVTIRTLARLNYPAHITQVYGVLTLSRYPFVTANQLDEHNLSMILDIEIHKAKNQQIGIIFKQTPDQILIETIIPNTPAAVAKLKRGDVLLSIEGRRVMHINHVAKVLKSLNKSAFTMRVERTINGVIKNDSITEDYIDVYEDFNMFNISFSKNSDTVQIGGSDGPPSAPKPTPKDPPSSNESSISSTPSNSPRKVIDKAKNLIKHNNETKVTEEPPKKTPTHHHTTNQLQQHATIDCSISNFIKMNDSTIFYLSQTTPYSYLNVNIFGRSLKNDNMLLAYLNIPLDNVLAECSDSNLYIEKYMFNPPEVPEVSNHQLSAQSGFTPMICFGDACMSFVWNPELPKEGLSPKQERANEERNAKKLENLGSQDKLDSDKSEIMANRKHDFIRTQFNRSTQCDFCGKKIWLKDAVQCRECSMCCHKKCIVKCQSSTVCSGFVESRDFDDLSQGHQPEFKVTAADCDDEYFEVADEAIDTYKLAGHRQSFSDLLAQGIKRVNSANNLNIPTIVSSLTQNSKSLPPTPQHTPSRKQSITQNMNPFSEVVKRLEHAPVERREMSCEEIRFLVEPLMSWGSLDDLMDVAKSSAEFLYADYDTDDRLNKINQLLSTLRVALDCETSYQHNNKLKLQASANKDVDSAQKSLSASNNALDDRSEERLQILSVIMLHLCSGLQNTQSNM</sequence>
<feature type="domain" description="Phorbol-ester/DAG-type" evidence="5">
    <location>
        <begin position="673"/>
        <end position="722"/>
    </location>
</feature>
<dbReference type="InterPro" id="IPR058801">
    <property type="entry name" value="PDZD8_N"/>
</dbReference>
<keyword evidence="1" id="KW-0479">Metal-binding</keyword>
<evidence type="ECO:0000259" key="5">
    <source>
        <dbReference type="PROSITE" id="PS00479"/>
    </source>
</evidence>